<evidence type="ECO:0000313" key="8">
    <source>
        <dbReference type="Proteomes" id="UP000045051"/>
    </source>
</evidence>
<evidence type="ECO:0000256" key="2">
    <source>
        <dbReference type="ARBA" id="ARBA00023136"/>
    </source>
</evidence>
<feature type="signal peptide" evidence="5">
    <location>
        <begin position="1"/>
        <end position="18"/>
    </location>
</feature>
<dbReference type="Gene3D" id="2.40.170.20">
    <property type="entry name" value="TonB-dependent receptor, beta-barrel domain"/>
    <property type="match status" value="1"/>
</dbReference>
<dbReference type="Pfam" id="PF13715">
    <property type="entry name" value="CarbopepD_reg_2"/>
    <property type="match status" value="1"/>
</dbReference>
<feature type="domain" description="Outer membrane protein beta-barrel" evidence="6">
    <location>
        <begin position="460"/>
        <end position="903"/>
    </location>
</feature>
<feature type="region of interest" description="Disordered" evidence="4">
    <location>
        <begin position="407"/>
        <end position="437"/>
    </location>
</feature>
<accession>A0A0B7IGL5</accession>
<keyword evidence="8" id="KW-1185">Reference proteome</keyword>
<evidence type="ECO:0000256" key="5">
    <source>
        <dbReference type="SAM" id="SignalP"/>
    </source>
</evidence>
<dbReference type="GO" id="GO:0009279">
    <property type="term" value="C:cell outer membrane"/>
    <property type="evidence" value="ECO:0007669"/>
    <property type="project" value="UniProtKB-SubCell"/>
</dbReference>
<reference evidence="7 8" key="1">
    <citation type="submission" date="2015-01" db="EMBL/GenBank/DDBJ databases">
        <authorList>
            <person name="Xiang T."/>
            <person name="Song Y."/>
            <person name="Huang L."/>
            <person name="Wang B."/>
            <person name="Wu P."/>
        </authorList>
    </citation>
    <scope>NUCLEOTIDE SEQUENCE [LARGE SCALE GENOMIC DNA]</scope>
    <source>
        <strain evidence="7 8">CcD38</strain>
    </source>
</reference>
<keyword evidence="2" id="KW-0472">Membrane</keyword>
<dbReference type="EMBL" id="CDOI01000192">
    <property type="protein sequence ID" value="CEN49132.1"/>
    <property type="molecule type" value="Genomic_DNA"/>
</dbReference>
<dbReference type="Pfam" id="PF14905">
    <property type="entry name" value="OMP_b-brl_3"/>
    <property type="match status" value="1"/>
</dbReference>
<dbReference type="Proteomes" id="UP000045051">
    <property type="component" value="Unassembled WGS sequence"/>
</dbReference>
<evidence type="ECO:0000256" key="3">
    <source>
        <dbReference type="ARBA" id="ARBA00023237"/>
    </source>
</evidence>
<evidence type="ECO:0000259" key="6">
    <source>
        <dbReference type="Pfam" id="PF14905"/>
    </source>
</evidence>
<evidence type="ECO:0000256" key="4">
    <source>
        <dbReference type="SAM" id="MobiDB-lite"/>
    </source>
</evidence>
<dbReference type="RefSeq" id="WP_042345172.1">
    <property type="nucleotide sequence ID" value="NZ_CDOI01000192.1"/>
</dbReference>
<comment type="subcellular location">
    <subcellularLocation>
        <location evidence="1">Cell outer membrane</location>
    </subcellularLocation>
</comment>
<evidence type="ECO:0000256" key="1">
    <source>
        <dbReference type="ARBA" id="ARBA00004442"/>
    </source>
</evidence>
<sequence length="921" mass="104924">MKRLIGICFFLLSIGMSAQQFTIVGEIYDKETQKPVEAATVFVRTVKDSILVNYTISDAKGKFTLKGKSSDDFLNLIISHVGNATFKKRIETPKPRLDLGKIELEAKAFELESVTVTSEAIPITVKKDTLEFNADAFKLRPDATVEELLKNLPGVEVDASGNITVNGVAVNELLVNGKPFFNDVKTATRNLTKDIVKKIQVSDTKTKEQKFTRQESTSDNKSINIVLKEDKNKGVFGRVTAGYGTKDRYEFSGIGNYFKDKTRVSVLASSNNINSAGFEFDEIYGMMSRGFRGTRTISMSGSSFSINGVSFGGSSEGLNVSHSAGMNYADTYAKNMEVDANYLFTHSDNENHTKSLRETTLPNRHYFSDREHWGNSWNDNHSVRASLEYKLDSLTQIEVSPNLGINNAHSSSRSMEQSLNSNRTLVNSSESTNQAQTNNVNFNNYVSLRRRFKGRGFWGIGFENSNSRSERFQQIDNRTEVFGANPSVQVRDQQQEANNTSDQYRLRTSFRYPIAKTFFVRGEYVFSKTNIKNDVDTYDANLSGNYVNFNTALSSDFITQNTQQRPSVGLEWNKDKVRWSGGVSLVSNRIENQDFLRELDLDRTFTNFSVETSLRYEFQRGKNMSVRYDSSTQVPSVNQLQPIDNVNNPLHTFTGNPDLRPTFEHSIRADFSNFNWETRTGYFLWFNAYLSEDKITSITLTNDDLTRRTTYTNIDGDYSLMFGIDYNKSNKWDKNKLKYGLGTFSSIRENNQFSNGTRYALTNYSLSLRSSLGYDYDEKINIELTYNPVFNVARYDSKVFENQNYTQHRTGLRITSYVPKNVVVGSDFSYSYLPYMGEGFRKGYLYWNASVGYKFLEDKATIQLKAFDILNQTVDSSRIITEDYVQDSQRLMLKQYFMLTFTYKLNKVGGNKGKGSRVILF</sequence>
<keyword evidence="3" id="KW-0998">Cell outer membrane</keyword>
<feature type="chain" id="PRO_5002116661" description="Outer membrane protein beta-barrel domain-containing protein" evidence="5">
    <location>
        <begin position="19"/>
        <end position="921"/>
    </location>
</feature>
<evidence type="ECO:0000313" key="7">
    <source>
        <dbReference type="EMBL" id="CEN49132.1"/>
    </source>
</evidence>
<gene>
    <name evidence="7" type="ORF">CCAND38_770001</name>
</gene>
<proteinExistence type="predicted"/>
<dbReference type="SUPFAM" id="SSF56935">
    <property type="entry name" value="Porins"/>
    <property type="match status" value="1"/>
</dbReference>
<dbReference type="InterPro" id="IPR008969">
    <property type="entry name" value="CarboxyPept-like_regulatory"/>
</dbReference>
<keyword evidence="5" id="KW-0732">Signal</keyword>
<protein>
    <recommendedName>
        <fullName evidence="6">Outer membrane protein beta-barrel domain-containing protein</fullName>
    </recommendedName>
</protein>
<dbReference type="InterPro" id="IPR036942">
    <property type="entry name" value="Beta-barrel_TonB_sf"/>
</dbReference>
<dbReference type="AlphaFoldDB" id="A0A0B7IGL5"/>
<dbReference type="SUPFAM" id="SSF49464">
    <property type="entry name" value="Carboxypeptidase regulatory domain-like"/>
    <property type="match status" value="1"/>
</dbReference>
<feature type="compositionally biased region" description="Polar residues" evidence="4">
    <location>
        <begin position="407"/>
        <end position="431"/>
    </location>
</feature>
<dbReference type="InterPro" id="IPR041700">
    <property type="entry name" value="OMP_b-brl_3"/>
</dbReference>
<name>A0A0B7IGL5_9FLAO</name>
<organism evidence="7 8">
    <name type="scientific">Capnocytophaga canis</name>
    <dbReference type="NCBI Taxonomy" id="1848903"/>
    <lineage>
        <taxon>Bacteria</taxon>
        <taxon>Pseudomonadati</taxon>
        <taxon>Bacteroidota</taxon>
        <taxon>Flavobacteriia</taxon>
        <taxon>Flavobacteriales</taxon>
        <taxon>Flavobacteriaceae</taxon>
        <taxon>Capnocytophaga</taxon>
    </lineage>
</organism>